<feature type="domain" description="Xylose isomerase-like TIM barrel" evidence="1">
    <location>
        <begin position="158"/>
        <end position="298"/>
    </location>
</feature>
<proteinExistence type="predicted"/>
<dbReference type="InterPro" id="IPR013022">
    <property type="entry name" value="Xyl_isomerase-like_TIM-brl"/>
</dbReference>
<evidence type="ECO:0000259" key="1">
    <source>
        <dbReference type="Pfam" id="PF01261"/>
    </source>
</evidence>
<evidence type="ECO:0000313" key="3">
    <source>
        <dbReference type="Proteomes" id="UP000248659"/>
    </source>
</evidence>
<evidence type="ECO:0000313" key="2">
    <source>
        <dbReference type="EMBL" id="RAP41934.1"/>
    </source>
</evidence>
<reference evidence="2 3" key="1">
    <citation type="submission" date="2017-01" db="EMBL/GenBank/DDBJ databases">
        <title>Genome sequence of Rhodovulum viride JA756.</title>
        <authorList>
            <person name="Lakshmi K.V."/>
            <person name="Tushar L.D."/>
            <person name="Sasikala C."/>
            <person name="Venkataramana C."/>
        </authorList>
    </citation>
    <scope>NUCLEOTIDE SEQUENCE [LARGE SCALE GENOMIC DNA]</scope>
    <source>
        <strain evidence="2 3">JA756</strain>
    </source>
</reference>
<dbReference type="Pfam" id="PF01261">
    <property type="entry name" value="AP_endonuc_2"/>
    <property type="match status" value="1"/>
</dbReference>
<accession>A0ABX9DHT9</accession>
<dbReference type="Gene3D" id="3.20.20.150">
    <property type="entry name" value="Divalent-metal-dependent TIM barrel enzymes"/>
    <property type="match status" value="1"/>
</dbReference>
<comment type="caution">
    <text evidence="2">The sequence shown here is derived from an EMBL/GenBank/DDBJ whole genome shotgun (WGS) entry which is preliminary data.</text>
</comment>
<dbReference type="InterPro" id="IPR036237">
    <property type="entry name" value="Xyl_isomerase-like_sf"/>
</dbReference>
<keyword evidence="3" id="KW-1185">Reference proteome</keyword>
<sequence length="330" mass="36303">MDRGRFPQAHRFELAVPFAAPSAPACMAAGPEPVAPGEIHIGGWRVEGLEPRARGCAMVFQTYALYRPRRPQSSRTARPASQDLRRARSGIFRPWPPCDQPDGRSLADCAAHAGARSLARGGGRDRSGELHAAWRADTATAGTRRRGRLCPRAIRPCEAAETARALGVNTCVEALFAGYVVRMLTASPLRLARDMAGIDHRNLWATIDFSHAWLKLGYEGRQADYLDEIAGLAPRARHLHLHDSFGLQDDLEMHSDGERVTFGHGDRHLPMDWGSIPRDAIFARCDFPEKVILSLEMKPRFRPSVAASVARTREIAGRTQSISPARHASA</sequence>
<protein>
    <recommendedName>
        <fullName evidence="1">Xylose isomerase-like TIM barrel domain-containing protein</fullName>
    </recommendedName>
</protein>
<organism evidence="2 3">
    <name type="scientific">Rhodovulum viride</name>
    <dbReference type="NCBI Taxonomy" id="1231134"/>
    <lineage>
        <taxon>Bacteria</taxon>
        <taxon>Pseudomonadati</taxon>
        <taxon>Pseudomonadota</taxon>
        <taxon>Alphaproteobacteria</taxon>
        <taxon>Rhodobacterales</taxon>
        <taxon>Paracoccaceae</taxon>
        <taxon>Rhodovulum</taxon>
    </lineage>
</organism>
<name>A0ABX9DHT9_9RHOB</name>
<dbReference type="EMBL" id="MUAV01000007">
    <property type="protein sequence ID" value="RAP41934.1"/>
    <property type="molecule type" value="Genomic_DNA"/>
</dbReference>
<gene>
    <name evidence="2" type="ORF">BYZ73_08275</name>
</gene>
<dbReference type="Proteomes" id="UP000248659">
    <property type="component" value="Unassembled WGS sequence"/>
</dbReference>
<dbReference type="SUPFAM" id="SSF51658">
    <property type="entry name" value="Xylose isomerase-like"/>
    <property type="match status" value="1"/>
</dbReference>